<protein>
    <submittedName>
        <fullName evidence="6">FABP domain-containing protein</fullName>
    </submittedName>
</protein>
<keyword evidence="5" id="KW-1185">Reference proteome</keyword>
<evidence type="ECO:0000313" key="5">
    <source>
        <dbReference type="Proteomes" id="UP000046393"/>
    </source>
</evidence>
<dbReference type="InterPro" id="IPR031259">
    <property type="entry name" value="ILBP"/>
</dbReference>
<dbReference type="PANTHER" id="PTHR11955">
    <property type="entry name" value="FATTY ACID BINDING PROTEIN"/>
    <property type="match status" value="1"/>
</dbReference>
<dbReference type="PRINTS" id="PR00178">
    <property type="entry name" value="FATTYACIDBP"/>
</dbReference>
<dbReference type="WBParaSite" id="SMUV_0000071201-mRNA-1">
    <property type="protein sequence ID" value="SMUV_0000071201-mRNA-1"/>
    <property type="gene ID" value="SMUV_0000071201"/>
</dbReference>
<name>A0A0N5A9D8_9BILA</name>
<dbReference type="Proteomes" id="UP000046393">
    <property type="component" value="Unplaced"/>
</dbReference>
<dbReference type="InterPro" id="IPR000463">
    <property type="entry name" value="Fatty_acid-bd"/>
</dbReference>
<organism evidence="5 6">
    <name type="scientific">Syphacia muris</name>
    <dbReference type="NCBI Taxonomy" id="451379"/>
    <lineage>
        <taxon>Eukaryota</taxon>
        <taxon>Metazoa</taxon>
        <taxon>Ecdysozoa</taxon>
        <taxon>Nematoda</taxon>
        <taxon>Chromadorea</taxon>
        <taxon>Rhabditida</taxon>
        <taxon>Spirurina</taxon>
        <taxon>Oxyuridomorpha</taxon>
        <taxon>Oxyuroidea</taxon>
        <taxon>Oxyuridae</taxon>
        <taxon>Syphacia</taxon>
    </lineage>
</organism>
<comment type="similarity">
    <text evidence="1 3">Belongs to the calycin superfamily. Fatty-acid binding protein (FABP) family.</text>
</comment>
<dbReference type="AlphaFoldDB" id="A0A0N5A9D8"/>
<accession>A0A0N5A9D8</accession>
<sequence>MFRLSKVQGLCDKTSAKAWIMYIRHCYDSRWYFELCAYKERSFGLSDNTDCLCEQPSGEAFERIPIVIMAEQFVGHWKLIESENFEAYLKVLLAFRSVEVTRTGGHWTLKTAALFKEYEMEFDLGVEFIETTVDGRKMQCIFYFQEDGKLVQKETKIKEGDKDSTMIRWIEGDKMIMLVRSGDVESRRVYQKIQ</sequence>
<evidence type="ECO:0000256" key="2">
    <source>
        <dbReference type="ARBA" id="ARBA00023121"/>
    </source>
</evidence>
<dbReference type="Pfam" id="PF00061">
    <property type="entry name" value="Lipocalin"/>
    <property type="match status" value="1"/>
</dbReference>
<evidence type="ECO:0000256" key="1">
    <source>
        <dbReference type="ARBA" id="ARBA00008390"/>
    </source>
</evidence>
<dbReference type="PROSITE" id="PS00214">
    <property type="entry name" value="FABP"/>
    <property type="match status" value="1"/>
</dbReference>
<evidence type="ECO:0000259" key="4">
    <source>
        <dbReference type="PROSITE" id="PS00214"/>
    </source>
</evidence>
<dbReference type="GO" id="GO:0008289">
    <property type="term" value="F:lipid binding"/>
    <property type="evidence" value="ECO:0007669"/>
    <property type="project" value="UniProtKB-KW"/>
</dbReference>
<feature type="domain" description="Cytosolic fatty-acid binding proteins" evidence="4">
    <location>
        <begin position="75"/>
        <end position="92"/>
    </location>
</feature>
<keyword evidence="3" id="KW-0813">Transport</keyword>
<dbReference type="SUPFAM" id="SSF50814">
    <property type="entry name" value="Lipocalins"/>
    <property type="match status" value="1"/>
</dbReference>
<dbReference type="STRING" id="451379.A0A0N5A9D8"/>
<dbReference type="InterPro" id="IPR012674">
    <property type="entry name" value="Calycin"/>
</dbReference>
<evidence type="ECO:0000256" key="3">
    <source>
        <dbReference type="RuleBase" id="RU003696"/>
    </source>
</evidence>
<dbReference type="Gene3D" id="2.40.128.20">
    <property type="match status" value="1"/>
</dbReference>
<proteinExistence type="inferred from homology"/>
<reference evidence="6" key="1">
    <citation type="submission" date="2017-02" db="UniProtKB">
        <authorList>
            <consortium name="WormBaseParasite"/>
        </authorList>
    </citation>
    <scope>IDENTIFICATION</scope>
</reference>
<evidence type="ECO:0000313" key="6">
    <source>
        <dbReference type="WBParaSite" id="SMUV_0000071201-mRNA-1"/>
    </source>
</evidence>
<dbReference type="CDD" id="cd00742">
    <property type="entry name" value="FABP"/>
    <property type="match status" value="1"/>
</dbReference>
<keyword evidence="2" id="KW-0446">Lipid-binding</keyword>
<dbReference type="InterPro" id="IPR000566">
    <property type="entry name" value="Lipocln_cytosolic_FA-bd_dom"/>
</dbReference>